<feature type="domain" description="SLH" evidence="4">
    <location>
        <begin position="725"/>
        <end position="788"/>
    </location>
</feature>
<feature type="domain" description="SLH" evidence="4">
    <location>
        <begin position="789"/>
        <end position="848"/>
    </location>
</feature>
<keyword evidence="1" id="KW-0677">Repeat</keyword>
<dbReference type="Proteomes" id="UP000824111">
    <property type="component" value="Unassembled WGS sequence"/>
</dbReference>
<gene>
    <name evidence="5" type="ORF">IAB04_07260</name>
</gene>
<dbReference type="PANTHER" id="PTHR43308:SF5">
    <property type="entry name" value="S-LAYER PROTEIN _ PEPTIDOGLYCAN ENDO-BETA-N-ACETYLGLUCOSAMINIDASE"/>
    <property type="match status" value="1"/>
</dbReference>
<comment type="caution">
    <text evidence="5">The sequence shown here is derived from an EMBL/GenBank/DDBJ whole genome shotgun (WGS) entry which is preliminary data.</text>
</comment>
<proteinExistence type="predicted"/>
<accession>A0A9D1S7B2</accession>
<reference evidence="5" key="2">
    <citation type="journal article" date="2021" name="PeerJ">
        <title>Extensive microbial diversity within the chicken gut microbiome revealed by metagenomics and culture.</title>
        <authorList>
            <person name="Gilroy R."/>
            <person name="Ravi A."/>
            <person name="Getino M."/>
            <person name="Pursley I."/>
            <person name="Horton D.L."/>
            <person name="Alikhan N.F."/>
            <person name="Baker D."/>
            <person name="Gharbi K."/>
            <person name="Hall N."/>
            <person name="Watson M."/>
            <person name="Adriaenssens E.M."/>
            <person name="Foster-Nyarko E."/>
            <person name="Jarju S."/>
            <person name="Secka A."/>
            <person name="Antonio M."/>
            <person name="Oren A."/>
            <person name="Chaudhuri R.R."/>
            <person name="La Ragione R."/>
            <person name="Hildebrand F."/>
            <person name="Pallen M.J."/>
        </authorList>
    </citation>
    <scope>NUCLEOTIDE SEQUENCE</scope>
    <source>
        <strain evidence="5">ChiSjej4B22-9803</strain>
    </source>
</reference>
<dbReference type="PANTHER" id="PTHR43308">
    <property type="entry name" value="OUTER MEMBRANE PROTEIN ALPHA-RELATED"/>
    <property type="match status" value="1"/>
</dbReference>
<name>A0A9D1S7B2_9FIRM</name>
<dbReference type="Gene3D" id="2.60.40.10">
    <property type="entry name" value="Immunoglobulins"/>
    <property type="match status" value="2"/>
</dbReference>
<evidence type="ECO:0000259" key="4">
    <source>
        <dbReference type="PROSITE" id="PS51272"/>
    </source>
</evidence>
<reference evidence="5" key="1">
    <citation type="submission" date="2020-10" db="EMBL/GenBank/DDBJ databases">
        <authorList>
            <person name="Gilroy R."/>
        </authorList>
    </citation>
    <scope>NUCLEOTIDE SEQUENCE</scope>
    <source>
        <strain evidence="5">ChiSjej4B22-9803</strain>
    </source>
</reference>
<dbReference type="EMBL" id="DVND01000183">
    <property type="protein sequence ID" value="HIU49148.1"/>
    <property type="molecule type" value="Genomic_DNA"/>
</dbReference>
<dbReference type="SUPFAM" id="SSF49265">
    <property type="entry name" value="Fibronectin type III"/>
    <property type="match status" value="1"/>
</dbReference>
<dbReference type="Pfam" id="PF00395">
    <property type="entry name" value="SLH"/>
    <property type="match status" value="3"/>
</dbReference>
<evidence type="ECO:0000313" key="6">
    <source>
        <dbReference type="Proteomes" id="UP000824111"/>
    </source>
</evidence>
<dbReference type="InterPro" id="IPR001119">
    <property type="entry name" value="SLH_dom"/>
</dbReference>
<organism evidence="5 6">
    <name type="scientific">Candidatus Avimonoglobus intestinipullorum</name>
    <dbReference type="NCBI Taxonomy" id="2840699"/>
    <lineage>
        <taxon>Bacteria</taxon>
        <taxon>Bacillati</taxon>
        <taxon>Bacillota</taxon>
        <taxon>Clostridia</taxon>
        <taxon>Eubacteriales</taxon>
        <taxon>Candidatus Avimonoglobus</taxon>
    </lineage>
</organism>
<dbReference type="PROSITE" id="PS51272">
    <property type="entry name" value="SLH"/>
    <property type="match status" value="3"/>
</dbReference>
<evidence type="ECO:0000256" key="2">
    <source>
        <dbReference type="SAM" id="MobiDB-lite"/>
    </source>
</evidence>
<sequence>MKRKICIALCTAMLAGLLGGVQAFAASITAPVTGWEQSFWQRPDNATDLTEGGTGVEITDDAAWVQNGSGALHVWTEKSMANLNSQAVQQVEEFQEGKNYRLTGKIYISSSSWGFGLYLGNTRLTMLRDVIDSGSWVDIDYTFTFTGTSKDFKLQVAQGGDLYADDLSLTEILADGSGPNLLENGDFEADFLPAGEVSDLQAAAGDQSAQLSWRNPQNSNLAAIAIFNGDTLLLEVGADQTYATVEGLENGVDYTLTVKTKTNRDVLSEGVTVQVRPYKILPLPKIIKDDTENRIIGLTEEMEYSTDAGQTWTAFDGVTQPDLRGDVTVWVRYIADDGTEAPVQVLYFTENAETHDEIAIQEAVIEGNTFRLNGKLRQAAETPVTMLLIKSGADRRDLSAVLAVGETKSGPDGSFSFEKPLADARNGADNDETYTAYVDSNLTEGVSVDGLVFVNSGERGDAVAALFAQFDAALFEKDSTYYDAYRAMGFPLEEYLANTAAKSDTVVHLQQLLSELDQTAPEIQELAAEAFIQAYVMSALERTDTDGAYQLLKQYGSALHLQYNDEVRWETLETVNPGALAWVPEYMAGKSYEEIGSLNQRFCEAYALYLINAATYGNISDIIAAQEDILDLKGTYYNSYMALQADSTRKIEANKRIVAAKTQQPFSSSADVLEAIEEAMNVPTQGGGGPTGGNGSSGGTGSSSSANPFSPPITDMTNENGNEPQPEAFDDLEAAAWAKDSILYLYERGIVNGYGDGKFHPENPVTREEFVTLLVSAFALADDSASADFADVPEDAWYYRAVASAVEAGVVSGVGAGQFGTGQQITREDLSVMAYRCMGMQDSDTQADSQQAEFTDWEQISPYAREAVAAMKQLGIINGYEDGSFGPKNTATRAEASKILHAIMEMREGQ</sequence>
<dbReference type="AlphaFoldDB" id="A0A9D1S7B2"/>
<protein>
    <submittedName>
        <fullName evidence="5">S-layer homology domain-containing protein</fullName>
    </submittedName>
</protein>
<feature type="compositionally biased region" description="Gly residues" evidence="2">
    <location>
        <begin position="685"/>
        <end position="701"/>
    </location>
</feature>
<evidence type="ECO:0000256" key="1">
    <source>
        <dbReference type="ARBA" id="ARBA00022737"/>
    </source>
</evidence>
<dbReference type="Gene3D" id="2.60.120.260">
    <property type="entry name" value="Galactose-binding domain-like"/>
    <property type="match status" value="1"/>
</dbReference>
<dbReference type="InterPro" id="IPR051465">
    <property type="entry name" value="Cell_Envelope_Struct_Comp"/>
</dbReference>
<feature type="chain" id="PRO_5039500419" evidence="3">
    <location>
        <begin position="26"/>
        <end position="910"/>
    </location>
</feature>
<feature type="signal peptide" evidence="3">
    <location>
        <begin position="1"/>
        <end position="25"/>
    </location>
</feature>
<evidence type="ECO:0000313" key="5">
    <source>
        <dbReference type="EMBL" id="HIU49148.1"/>
    </source>
</evidence>
<dbReference type="InterPro" id="IPR013783">
    <property type="entry name" value="Ig-like_fold"/>
</dbReference>
<feature type="domain" description="SLH" evidence="4">
    <location>
        <begin position="851"/>
        <end position="910"/>
    </location>
</feature>
<evidence type="ECO:0000256" key="3">
    <source>
        <dbReference type="SAM" id="SignalP"/>
    </source>
</evidence>
<feature type="region of interest" description="Disordered" evidence="2">
    <location>
        <begin position="682"/>
        <end position="727"/>
    </location>
</feature>
<dbReference type="InterPro" id="IPR036116">
    <property type="entry name" value="FN3_sf"/>
</dbReference>
<keyword evidence="3" id="KW-0732">Signal</keyword>